<accession>A0A9N9E2V0</accession>
<proteinExistence type="predicted"/>
<dbReference type="SUPFAM" id="SSF53098">
    <property type="entry name" value="Ribonuclease H-like"/>
    <property type="match status" value="1"/>
</dbReference>
<dbReference type="Proteomes" id="UP000789342">
    <property type="component" value="Unassembled WGS sequence"/>
</dbReference>
<reference evidence="1" key="1">
    <citation type="submission" date="2021-06" db="EMBL/GenBank/DDBJ databases">
        <authorList>
            <person name="Kallberg Y."/>
            <person name="Tangrot J."/>
            <person name="Rosling A."/>
        </authorList>
    </citation>
    <scope>NUCLEOTIDE SEQUENCE</scope>
    <source>
        <strain evidence="1">CL551</strain>
    </source>
</reference>
<comment type="caution">
    <text evidence="1">The sequence shown here is derived from an EMBL/GenBank/DDBJ whole genome shotgun (WGS) entry which is preliminary data.</text>
</comment>
<keyword evidence="2" id="KW-1185">Reference proteome</keyword>
<dbReference type="OrthoDB" id="2408661at2759"/>
<organism evidence="1 2">
    <name type="scientific">Acaulospora morrowiae</name>
    <dbReference type="NCBI Taxonomy" id="94023"/>
    <lineage>
        <taxon>Eukaryota</taxon>
        <taxon>Fungi</taxon>
        <taxon>Fungi incertae sedis</taxon>
        <taxon>Mucoromycota</taxon>
        <taxon>Glomeromycotina</taxon>
        <taxon>Glomeromycetes</taxon>
        <taxon>Diversisporales</taxon>
        <taxon>Acaulosporaceae</taxon>
        <taxon>Acaulospora</taxon>
    </lineage>
</organism>
<sequence length="101" mass="11518">KPLDVIKDVKTRWNSTLYAIQRLMLLQPSINHLCSTLLNNASTDIRKKGEKLKNHILSEEEFDLCNELIIILRPFDEATEILGGSKYPTLGIITPTIEELK</sequence>
<gene>
    <name evidence="1" type="ORF">AMORRO_LOCUS10270</name>
</gene>
<protein>
    <submittedName>
        <fullName evidence="1">6848_t:CDS:1</fullName>
    </submittedName>
</protein>
<evidence type="ECO:0000313" key="1">
    <source>
        <dbReference type="EMBL" id="CAG8657870.1"/>
    </source>
</evidence>
<evidence type="ECO:0000313" key="2">
    <source>
        <dbReference type="Proteomes" id="UP000789342"/>
    </source>
</evidence>
<dbReference type="InterPro" id="IPR012337">
    <property type="entry name" value="RNaseH-like_sf"/>
</dbReference>
<dbReference type="AlphaFoldDB" id="A0A9N9E2V0"/>
<name>A0A9N9E2V0_9GLOM</name>
<feature type="non-terminal residue" evidence="1">
    <location>
        <position position="1"/>
    </location>
</feature>
<dbReference type="EMBL" id="CAJVPV010011107">
    <property type="protein sequence ID" value="CAG8657870.1"/>
    <property type="molecule type" value="Genomic_DNA"/>
</dbReference>